<dbReference type="HOGENOM" id="CLU_047691_3_0_0"/>
<dbReference type="InterPro" id="IPR007627">
    <property type="entry name" value="RNA_pol_sigma70_r2"/>
</dbReference>
<dbReference type="GO" id="GO:0003677">
    <property type="term" value="F:DNA binding"/>
    <property type="evidence" value="ECO:0007669"/>
    <property type="project" value="InterPro"/>
</dbReference>
<accession>E8V3C9</accession>
<evidence type="ECO:0000256" key="4">
    <source>
        <dbReference type="ARBA" id="ARBA00023163"/>
    </source>
</evidence>
<dbReference type="InterPro" id="IPR036388">
    <property type="entry name" value="WH-like_DNA-bd_sf"/>
</dbReference>
<dbReference type="SUPFAM" id="SSF88946">
    <property type="entry name" value="Sigma2 domain of RNA polymerase sigma factors"/>
    <property type="match status" value="1"/>
</dbReference>
<proteinExistence type="inferred from homology"/>
<evidence type="ECO:0000256" key="1">
    <source>
        <dbReference type="ARBA" id="ARBA00010641"/>
    </source>
</evidence>
<comment type="similarity">
    <text evidence="1">Belongs to the sigma-70 factor family. ECF subfamily.</text>
</comment>
<dbReference type="STRING" id="401053.AciPR4_1679"/>
<dbReference type="OrthoDB" id="9782108at2"/>
<dbReference type="Pfam" id="PF08281">
    <property type="entry name" value="Sigma70_r4_2"/>
    <property type="match status" value="1"/>
</dbReference>
<dbReference type="PANTHER" id="PTHR43133">
    <property type="entry name" value="RNA POLYMERASE ECF-TYPE SIGMA FACTO"/>
    <property type="match status" value="1"/>
</dbReference>
<evidence type="ECO:0000256" key="3">
    <source>
        <dbReference type="ARBA" id="ARBA00023082"/>
    </source>
</evidence>
<dbReference type="GO" id="GO:0006352">
    <property type="term" value="P:DNA-templated transcription initiation"/>
    <property type="evidence" value="ECO:0007669"/>
    <property type="project" value="InterPro"/>
</dbReference>
<feature type="domain" description="RNA polymerase sigma-70 region 2" evidence="5">
    <location>
        <begin position="34"/>
        <end position="95"/>
    </location>
</feature>
<organism evidence="7 8">
    <name type="scientific">Terriglobus saanensis (strain ATCC BAA-1853 / DSM 23119 / SP1PR4)</name>
    <dbReference type="NCBI Taxonomy" id="401053"/>
    <lineage>
        <taxon>Bacteria</taxon>
        <taxon>Pseudomonadati</taxon>
        <taxon>Acidobacteriota</taxon>
        <taxon>Terriglobia</taxon>
        <taxon>Terriglobales</taxon>
        <taxon>Acidobacteriaceae</taxon>
        <taxon>Terriglobus</taxon>
    </lineage>
</organism>
<sequence>MQDSISANPQASCSPEELVARRRTLADLAMKERSYFLRVATSILHHEADAEDTLHAAFCSAWKAVERFREDAAMKTWLTRIVANAAFYELRKRRNRHLFFMEDEAESVALAEVEASLLRENPEEVSIRRAQVALVKKHLAKLPEETRQILTLHFFGDESIEEIARLRSKSHRAVASHLQRGKKLLRKSVQRMPAYMIERQQKFAQQHQLS</sequence>
<dbReference type="EMBL" id="CP002467">
    <property type="protein sequence ID" value="ADV82486.1"/>
    <property type="molecule type" value="Genomic_DNA"/>
</dbReference>
<evidence type="ECO:0000259" key="5">
    <source>
        <dbReference type="Pfam" id="PF04542"/>
    </source>
</evidence>
<dbReference type="InterPro" id="IPR013324">
    <property type="entry name" value="RNA_pol_sigma_r3/r4-like"/>
</dbReference>
<dbReference type="InterPro" id="IPR039425">
    <property type="entry name" value="RNA_pol_sigma-70-like"/>
</dbReference>
<dbReference type="NCBIfam" id="TIGR02937">
    <property type="entry name" value="sigma70-ECF"/>
    <property type="match status" value="1"/>
</dbReference>
<name>E8V3C9_TERSS</name>
<dbReference type="SUPFAM" id="SSF88659">
    <property type="entry name" value="Sigma3 and sigma4 domains of RNA polymerase sigma factors"/>
    <property type="match status" value="1"/>
</dbReference>
<dbReference type="Proteomes" id="UP000006844">
    <property type="component" value="Chromosome"/>
</dbReference>
<dbReference type="InterPro" id="IPR013249">
    <property type="entry name" value="RNA_pol_sigma70_r4_t2"/>
</dbReference>
<evidence type="ECO:0000256" key="2">
    <source>
        <dbReference type="ARBA" id="ARBA00023015"/>
    </source>
</evidence>
<dbReference type="Pfam" id="PF04542">
    <property type="entry name" value="Sigma70_r2"/>
    <property type="match status" value="1"/>
</dbReference>
<keyword evidence="8" id="KW-1185">Reference proteome</keyword>
<dbReference type="AlphaFoldDB" id="E8V3C9"/>
<dbReference type="Gene3D" id="1.10.10.10">
    <property type="entry name" value="Winged helix-like DNA-binding domain superfamily/Winged helix DNA-binding domain"/>
    <property type="match status" value="1"/>
</dbReference>
<gene>
    <name evidence="7" type="ordered locus">AciPR4_1679</name>
</gene>
<dbReference type="eggNOG" id="COG1595">
    <property type="taxonomic scope" value="Bacteria"/>
</dbReference>
<dbReference type="RefSeq" id="WP_013568219.1">
    <property type="nucleotide sequence ID" value="NC_014963.1"/>
</dbReference>
<evidence type="ECO:0000259" key="6">
    <source>
        <dbReference type="Pfam" id="PF08281"/>
    </source>
</evidence>
<keyword evidence="3" id="KW-0731">Sigma factor</keyword>
<dbReference type="PANTHER" id="PTHR43133:SF51">
    <property type="entry name" value="RNA POLYMERASE SIGMA FACTOR"/>
    <property type="match status" value="1"/>
</dbReference>
<dbReference type="GO" id="GO:0016987">
    <property type="term" value="F:sigma factor activity"/>
    <property type="evidence" value="ECO:0007669"/>
    <property type="project" value="UniProtKB-KW"/>
</dbReference>
<keyword evidence="4" id="KW-0804">Transcription</keyword>
<keyword evidence="2" id="KW-0805">Transcription regulation</keyword>
<dbReference type="InterPro" id="IPR013325">
    <property type="entry name" value="RNA_pol_sigma_r2"/>
</dbReference>
<dbReference type="InterPro" id="IPR014284">
    <property type="entry name" value="RNA_pol_sigma-70_dom"/>
</dbReference>
<reference evidence="7 8" key="1">
    <citation type="journal article" date="2012" name="Stand. Genomic Sci.">
        <title>Complete genome sequence of Terriglobus saanensis type strain SP1PR4(T), an Acidobacteria from tundra soil.</title>
        <authorList>
            <person name="Rawat S.R."/>
            <person name="Mannisto M.K."/>
            <person name="Starovoytov V."/>
            <person name="Goodwin L."/>
            <person name="Nolan M."/>
            <person name="Hauser L."/>
            <person name="Land M."/>
            <person name="Davenport K.W."/>
            <person name="Woyke T."/>
            <person name="Haggblom M.M."/>
        </authorList>
    </citation>
    <scope>NUCLEOTIDE SEQUENCE</scope>
    <source>
        <strain evidence="8">ATCC BAA-1853 / DSM 23119 / SP1PR4</strain>
    </source>
</reference>
<evidence type="ECO:0000313" key="7">
    <source>
        <dbReference type="EMBL" id="ADV82486.1"/>
    </source>
</evidence>
<evidence type="ECO:0000313" key="8">
    <source>
        <dbReference type="Proteomes" id="UP000006844"/>
    </source>
</evidence>
<protein>
    <submittedName>
        <fullName evidence="7">RNA polymerase, sigma-24 subunit, ECF subfamily</fullName>
    </submittedName>
</protein>
<dbReference type="Gene3D" id="1.10.1740.10">
    <property type="match status" value="1"/>
</dbReference>
<dbReference type="KEGG" id="tsa:AciPR4_1679"/>
<feature type="domain" description="RNA polymerase sigma factor 70 region 4 type 2" evidence="6">
    <location>
        <begin position="139"/>
        <end position="185"/>
    </location>
</feature>